<proteinExistence type="predicted"/>
<keyword evidence="2" id="KW-1185">Reference proteome</keyword>
<dbReference type="Proteomes" id="UP001228690">
    <property type="component" value="Chromosome"/>
</dbReference>
<sequence length="307" mass="33205">MLSVFGLSLLACAPLPDSGDPPAAQPPAAVDLNASMAWVSMREGLLQFDNGTQGVRTISVVVSKDAAAPDYADVKDLPGFYTRKTKADGTARTVYLSMTDKMTVAKFNANVTVSVDGGATGFVSAIDSAPELLHPNTNYYAHFYEITGTTGTAVKKLEFTTENFPSTYPTTRGTYSSFYNQVTAGSTSPNMEYKASESFFIPTRFHFFVVGGGPYALVHNDSMHDLSSHDLPETSANMRPLRNSVPPLLFYDLYNITSSGPGTSVTIWDGMIKRGETEGLGTGSIHHSFGGDNFFYYRNQKAVLVTE</sequence>
<evidence type="ECO:0000313" key="1">
    <source>
        <dbReference type="EMBL" id="WGK68871.1"/>
    </source>
</evidence>
<evidence type="ECO:0000313" key="2">
    <source>
        <dbReference type="Proteomes" id="UP001228690"/>
    </source>
</evidence>
<organism evidence="1 2">
    <name type="scientific">Candidatus Haliotispira prima</name>
    <dbReference type="NCBI Taxonomy" id="3034016"/>
    <lineage>
        <taxon>Bacteria</taxon>
        <taxon>Pseudomonadati</taxon>
        <taxon>Spirochaetota</taxon>
        <taxon>Spirochaetia</taxon>
        <taxon>Spirochaetales</taxon>
        <taxon>Spirochaetaceae</taxon>
        <taxon>Candidatus Haliotispira</taxon>
    </lineage>
</organism>
<reference evidence="1 2" key="1">
    <citation type="submission" date="2023-04" db="EMBL/GenBank/DDBJ databases">
        <title>Spirochaete genome identified in red abalone sample constitutes a novel genus.</title>
        <authorList>
            <person name="Sharma S.P."/>
            <person name="Purcell C.M."/>
            <person name="Hyde J.R."/>
            <person name="Severin A.J."/>
        </authorList>
    </citation>
    <scope>NUCLEOTIDE SEQUENCE [LARGE SCALE GENOMIC DNA]</scope>
    <source>
        <strain evidence="1 2">SP-2023</strain>
    </source>
</reference>
<protein>
    <submittedName>
        <fullName evidence="1">Uncharacterized protein</fullName>
    </submittedName>
</protein>
<gene>
    <name evidence="1" type="ORF">P0082_10335</name>
</gene>
<dbReference type="RefSeq" id="WP_326927058.1">
    <property type="nucleotide sequence ID" value="NZ_CP123443.1"/>
</dbReference>
<accession>A0ABY8MFU3</accession>
<name>A0ABY8MFU3_9SPIO</name>
<dbReference type="EMBL" id="CP123443">
    <property type="protein sequence ID" value="WGK68871.1"/>
    <property type="molecule type" value="Genomic_DNA"/>
</dbReference>